<sequence length="88" mass="10376">MKKFFFISIVAGCFLTGCRQWYSLQNFLGIGHYEIVSNAENWLDNNRYDSISQKWIGPDSARINYIDAEANKIEMNKKDYKNKKNENK</sequence>
<name>A0A4Y8UM54_9BACT</name>
<dbReference type="AlphaFoldDB" id="A0A4Y8UM54"/>
<comment type="caution">
    <text evidence="1">The sequence shown here is derived from an EMBL/GenBank/DDBJ whole genome shotgun (WGS) entry which is preliminary data.</text>
</comment>
<dbReference type="RefSeq" id="WP_134844709.1">
    <property type="nucleotide sequence ID" value="NZ_SGVY01000094.1"/>
</dbReference>
<reference evidence="1 2" key="1">
    <citation type="submission" date="2019-02" db="EMBL/GenBank/DDBJ databases">
        <title>Draft Genome Sequence of the Prevotella sp. BCRC 81118, Isolated from Human Feces.</title>
        <authorList>
            <person name="Huang C.-H."/>
        </authorList>
    </citation>
    <scope>NUCLEOTIDE SEQUENCE [LARGE SCALE GENOMIC DNA]</scope>
    <source>
        <strain evidence="1 2">BCRC 81118</strain>
    </source>
</reference>
<dbReference type="EMBL" id="SGVY01000094">
    <property type="protein sequence ID" value="TFH69750.1"/>
    <property type="molecule type" value="Genomic_DNA"/>
</dbReference>
<protein>
    <recommendedName>
        <fullName evidence="3">Lipoprotein</fullName>
    </recommendedName>
</protein>
<dbReference type="GeneID" id="302996934"/>
<evidence type="ECO:0000313" key="2">
    <source>
        <dbReference type="Proteomes" id="UP000297872"/>
    </source>
</evidence>
<keyword evidence="2" id="KW-1185">Reference proteome</keyword>
<accession>A0A4Y8UM54</accession>
<evidence type="ECO:0008006" key="3">
    <source>
        <dbReference type="Google" id="ProtNLM"/>
    </source>
</evidence>
<proteinExistence type="predicted"/>
<gene>
    <name evidence="1" type="ORF">EXN75_16905</name>
</gene>
<evidence type="ECO:0000313" key="1">
    <source>
        <dbReference type="EMBL" id="TFH69750.1"/>
    </source>
</evidence>
<dbReference type="OrthoDB" id="9888842at2"/>
<organism evidence="1 2">
    <name type="scientific">Segatella hominis</name>
    <dbReference type="NCBI Taxonomy" id="2518605"/>
    <lineage>
        <taxon>Bacteria</taxon>
        <taxon>Pseudomonadati</taxon>
        <taxon>Bacteroidota</taxon>
        <taxon>Bacteroidia</taxon>
        <taxon>Bacteroidales</taxon>
        <taxon>Prevotellaceae</taxon>
        <taxon>Segatella</taxon>
    </lineage>
</organism>
<dbReference type="PROSITE" id="PS51257">
    <property type="entry name" value="PROKAR_LIPOPROTEIN"/>
    <property type="match status" value="1"/>
</dbReference>
<dbReference type="Proteomes" id="UP000297872">
    <property type="component" value="Unassembled WGS sequence"/>
</dbReference>